<keyword evidence="3" id="KW-1185">Reference proteome</keyword>
<proteinExistence type="predicted"/>
<dbReference type="eggNOG" id="ENOG50346MB">
    <property type="taxonomic scope" value="Bacteria"/>
</dbReference>
<sequence length="231" mass="27123">MFMIGYIFLLAIAFFVLAFFLGSTLMVGSYILMAILMFAWGCIELKKERDRRKEEDLEETEDFLNVIPHTKKTVSEDLLNALLIDENNNTFYVAKREYIDESFIYKAYDFSKLLEVAILENGKVKYLFPKDGTIGGNVSDSVRHLKDEEDIESEDKEETNLEEIKKLKLKIVVDDISNHSIEYTFLEKEDAIDKDSDEYKDLYKECTNWSQMISLIINQYKHEKRLIGPWF</sequence>
<evidence type="ECO:0000256" key="1">
    <source>
        <dbReference type="SAM" id="Phobius"/>
    </source>
</evidence>
<dbReference type="AlphaFoldDB" id="A0A0A3J211"/>
<keyword evidence="1" id="KW-0812">Transmembrane</keyword>
<gene>
    <name evidence="2" type="ORF">CD30_08745</name>
</gene>
<reference evidence="2 3" key="1">
    <citation type="submission" date="2014-02" db="EMBL/GenBank/DDBJ databases">
        <title>Draft genome sequence of Lysinibacillus massiliensis CCUG 49529.</title>
        <authorList>
            <person name="Zhang F."/>
            <person name="Wang G."/>
            <person name="Zhang L."/>
        </authorList>
    </citation>
    <scope>NUCLEOTIDE SEQUENCE [LARGE SCALE GENOMIC DNA]</scope>
    <source>
        <strain evidence="2 3">CCUG 49529</strain>
    </source>
</reference>
<feature type="transmembrane region" description="Helical" evidence="1">
    <location>
        <begin position="6"/>
        <end position="39"/>
    </location>
</feature>
<evidence type="ECO:0000313" key="2">
    <source>
        <dbReference type="EMBL" id="KGR90971.1"/>
    </source>
</evidence>
<accession>A0A0A3J211</accession>
<evidence type="ECO:0000313" key="3">
    <source>
        <dbReference type="Proteomes" id="UP000030595"/>
    </source>
</evidence>
<protein>
    <submittedName>
        <fullName evidence="2">Uncharacterized protein</fullName>
    </submittedName>
</protein>
<comment type="caution">
    <text evidence="2">The sequence shown here is derived from an EMBL/GenBank/DDBJ whole genome shotgun (WGS) entry which is preliminary data.</text>
</comment>
<keyword evidence="1" id="KW-0472">Membrane</keyword>
<keyword evidence="1" id="KW-1133">Transmembrane helix</keyword>
<name>A0A0A3J211_9BACL</name>
<dbReference type="Proteomes" id="UP000030595">
    <property type="component" value="Unassembled WGS sequence"/>
</dbReference>
<dbReference type="EMBL" id="JPVQ01000012">
    <property type="protein sequence ID" value="KGR90971.1"/>
    <property type="molecule type" value="Genomic_DNA"/>
</dbReference>
<organism evidence="2 3">
    <name type="scientific">Ureibacillus massiliensis 4400831 = CIP 108448 = CCUG 49529</name>
    <dbReference type="NCBI Taxonomy" id="1211035"/>
    <lineage>
        <taxon>Bacteria</taxon>
        <taxon>Bacillati</taxon>
        <taxon>Bacillota</taxon>
        <taxon>Bacilli</taxon>
        <taxon>Bacillales</taxon>
        <taxon>Caryophanaceae</taxon>
        <taxon>Ureibacillus</taxon>
    </lineage>
</organism>